<feature type="compositionally biased region" description="Basic and acidic residues" evidence="7">
    <location>
        <begin position="248"/>
        <end position="261"/>
    </location>
</feature>
<dbReference type="PRINTS" id="PR00171">
    <property type="entry name" value="SUGRTRNSPORT"/>
</dbReference>
<feature type="transmembrane region" description="Helical" evidence="8">
    <location>
        <begin position="120"/>
        <end position="141"/>
    </location>
</feature>
<dbReference type="EMBL" id="CP023697">
    <property type="protein sequence ID" value="QEV07499.1"/>
    <property type="molecule type" value="Genomic_DNA"/>
</dbReference>
<feature type="transmembrane region" description="Helical" evidence="8">
    <location>
        <begin position="455"/>
        <end position="473"/>
    </location>
</feature>
<feature type="region of interest" description="Disordered" evidence="7">
    <location>
        <begin position="238"/>
        <end position="279"/>
    </location>
</feature>
<comment type="subcellular location">
    <subcellularLocation>
        <location evidence="1">Cell membrane</location>
        <topology evidence="1">Multi-pass membrane protein</topology>
    </subcellularLocation>
</comment>
<dbReference type="GeneID" id="95536666"/>
<dbReference type="SUPFAM" id="SSF103473">
    <property type="entry name" value="MFS general substrate transporter"/>
    <property type="match status" value="1"/>
</dbReference>
<feature type="transmembrane region" description="Helical" evidence="8">
    <location>
        <begin position="432"/>
        <end position="449"/>
    </location>
</feature>
<feature type="transmembrane region" description="Helical" evidence="8">
    <location>
        <begin position="331"/>
        <end position="352"/>
    </location>
</feature>
<gene>
    <name evidence="10" type="ORF">CP972_19290</name>
</gene>
<dbReference type="InterPro" id="IPR036259">
    <property type="entry name" value="MFS_trans_sf"/>
</dbReference>
<evidence type="ECO:0000313" key="11">
    <source>
        <dbReference type="Proteomes" id="UP000326041"/>
    </source>
</evidence>
<evidence type="ECO:0000256" key="5">
    <source>
        <dbReference type="ARBA" id="ARBA00022989"/>
    </source>
</evidence>
<evidence type="ECO:0000313" key="10">
    <source>
        <dbReference type="EMBL" id="QEV07499.1"/>
    </source>
</evidence>
<feature type="transmembrane region" description="Helical" evidence="8">
    <location>
        <begin position="183"/>
        <end position="202"/>
    </location>
</feature>
<dbReference type="InterPro" id="IPR003663">
    <property type="entry name" value="Sugar/inositol_transpt"/>
</dbReference>
<evidence type="ECO:0000259" key="9">
    <source>
        <dbReference type="PROSITE" id="PS50850"/>
    </source>
</evidence>
<feature type="transmembrane region" description="Helical" evidence="8">
    <location>
        <begin position="387"/>
        <end position="411"/>
    </location>
</feature>
<dbReference type="InterPro" id="IPR050814">
    <property type="entry name" value="Myo-inositol_Transporter"/>
</dbReference>
<dbReference type="InterPro" id="IPR005828">
    <property type="entry name" value="MFS_sugar_transport-like"/>
</dbReference>
<feature type="transmembrane region" description="Helical" evidence="8">
    <location>
        <begin position="153"/>
        <end position="171"/>
    </location>
</feature>
<evidence type="ECO:0000256" key="4">
    <source>
        <dbReference type="ARBA" id="ARBA00022692"/>
    </source>
</evidence>
<dbReference type="Pfam" id="PF00083">
    <property type="entry name" value="Sugar_tr"/>
    <property type="match status" value="2"/>
</dbReference>
<feature type="domain" description="Major facilitator superfamily (MFS) profile" evidence="9">
    <location>
        <begin position="29"/>
        <end position="477"/>
    </location>
</feature>
<keyword evidence="6 8" id="KW-0472">Membrane</keyword>
<name>A0ABX6AY95_9ACTN</name>
<comment type="similarity">
    <text evidence="2">Belongs to the major facilitator superfamily. Sugar transporter (TC 2.A.1.1) family.</text>
</comment>
<dbReference type="InterPro" id="IPR005829">
    <property type="entry name" value="Sugar_transporter_CS"/>
</dbReference>
<protein>
    <submittedName>
        <fullName evidence="10">Sugar porter family MFS transporter</fullName>
    </submittedName>
</protein>
<evidence type="ECO:0000256" key="8">
    <source>
        <dbReference type="SAM" id="Phobius"/>
    </source>
</evidence>
<dbReference type="InterPro" id="IPR020846">
    <property type="entry name" value="MFS_dom"/>
</dbReference>
<reference evidence="10 11" key="1">
    <citation type="submission" date="2017-09" db="EMBL/GenBank/DDBJ databases">
        <authorList>
            <person name="Lee N."/>
            <person name="Cho B.-K."/>
        </authorList>
    </citation>
    <scope>NUCLEOTIDE SEQUENCE [LARGE SCALE GENOMIC DNA]</scope>
    <source>
        <strain evidence="10 11">ATCC 13879</strain>
    </source>
</reference>
<keyword evidence="5 8" id="KW-1133">Transmembrane helix</keyword>
<feature type="transmembrane region" description="Helical" evidence="8">
    <location>
        <begin position="293"/>
        <end position="316"/>
    </location>
</feature>
<sequence>MSEALNTRPTAESDFVDLTPRGERTVRGWAMSITIGSFLFGFDTGIISGALLFIREDFGLNSFEQSSVVSVLLLGAVVGALLSGRIADRHGRRPLLAGLGVLFFLGIVLAALANGYWMLLFGRVVMGLAVGGVSATVPTYLGEMAPAQIRGRVLGLNQLLITIGLLVSYLVNWAFAESEQWRGMFWIGGVPSVLLVLVCLWLPESPVWLITHGRTDRARKILDRVTEPGGADRVVARYEETGGAPGRDGGRDRAVRPDGRHRGGPTPGAGPGEDAEGGSSTLRALWAPAVRPALLVGVILAALQQFCGINTILYYAPTIMGEAGLSASRSIYYSVFIGVVNVIVTIVSVYLVDRIGRRPLLLLSLVGMGVSIALLGVAFSAELDPVLMLVFMLLYIVAFGVGMGPVFWVLLGELFPPAQRAEGSSAGSTVNWLSNFVVSLLFLPLIQAIGHGPTFWIFAAICVLGVAFVARWVPETRGRHADEVGEDLRRRWNAPAT</sequence>
<evidence type="ECO:0000256" key="1">
    <source>
        <dbReference type="ARBA" id="ARBA00004651"/>
    </source>
</evidence>
<proteinExistence type="inferred from homology"/>
<feature type="transmembrane region" description="Helical" evidence="8">
    <location>
        <begin position="66"/>
        <end position="83"/>
    </location>
</feature>
<dbReference type="PROSITE" id="PS50850">
    <property type="entry name" value="MFS"/>
    <property type="match status" value="1"/>
</dbReference>
<dbReference type="PANTHER" id="PTHR48020:SF12">
    <property type="entry name" value="PROTON MYO-INOSITOL COTRANSPORTER"/>
    <property type="match status" value="1"/>
</dbReference>
<accession>A0ABX6AY95</accession>
<dbReference type="Gene3D" id="1.20.1250.20">
    <property type="entry name" value="MFS general substrate transporter like domains"/>
    <property type="match status" value="2"/>
</dbReference>
<evidence type="ECO:0000256" key="6">
    <source>
        <dbReference type="ARBA" id="ARBA00023136"/>
    </source>
</evidence>
<dbReference type="PROSITE" id="PS00217">
    <property type="entry name" value="SUGAR_TRANSPORT_2"/>
    <property type="match status" value="1"/>
</dbReference>
<evidence type="ECO:0000256" key="3">
    <source>
        <dbReference type="ARBA" id="ARBA00022448"/>
    </source>
</evidence>
<keyword evidence="4 8" id="KW-0812">Transmembrane</keyword>
<dbReference type="Proteomes" id="UP000326041">
    <property type="component" value="Chromosome"/>
</dbReference>
<dbReference type="PANTHER" id="PTHR48020">
    <property type="entry name" value="PROTON MYO-INOSITOL COTRANSPORTER"/>
    <property type="match status" value="1"/>
</dbReference>
<feature type="transmembrane region" description="Helical" evidence="8">
    <location>
        <begin position="95"/>
        <end position="114"/>
    </location>
</feature>
<feature type="transmembrane region" description="Helical" evidence="8">
    <location>
        <begin position="29"/>
        <end position="54"/>
    </location>
</feature>
<organism evidence="10 11">
    <name type="scientific">Streptomyces prasinus</name>
    <dbReference type="NCBI Taxonomy" id="67345"/>
    <lineage>
        <taxon>Bacteria</taxon>
        <taxon>Bacillati</taxon>
        <taxon>Actinomycetota</taxon>
        <taxon>Actinomycetes</taxon>
        <taxon>Kitasatosporales</taxon>
        <taxon>Streptomycetaceae</taxon>
        <taxon>Streptomyces</taxon>
    </lineage>
</organism>
<dbReference type="PROSITE" id="PS00216">
    <property type="entry name" value="SUGAR_TRANSPORT_1"/>
    <property type="match status" value="1"/>
</dbReference>
<evidence type="ECO:0000256" key="7">
    <source>
        <dbReference type="SAM" id="MobiDB-lite"/>
    </source>
</evidence>
<dbReference type="RefSeq" id="WP_055606783.1">
    <property type="nucleotide sequence ID" value="NZ_CP023697.1"/>
</dbReference>
<keyword evidence="11" id="KW-1185">Reference proteome</keyword>
<evidence type="ECO:0000256" key="2">
    <source>
        <dbReference type="ARBA" id="ARBA00010992"/>
    </source>
</evidence>
<feature type="transmembrane region" description="Helical" evidence="8">
    <location>
        <begin position="359"/>
        <end position="381"/>
    </location>
</feature>
<keyword evidence="3" id="KW-0813">Transport</keyword>